<proteinExistence type="predicted"/>
<dbReference type="Gene3D" id="3.40.50.880">
    <property type="match status" value="1"/>
</dbReference>
<keyword evidence="1" id="KW-0378">Hydrolase</keyword>
<dbReference type="SUPFAM" id="SSF52317">
    <property type="entry name" value="Class I glutamine amidotransferase-like"/>
    <property type="match status" value="1"/>
</dbReference>
<organism evidence="1 2">
    <name type="scientific">Lactobacillus hominis DSM 23910 = CRBIP 24.179</name>
    <dbReference type="NCBI Taxonomy" id="1423758"/>
    <lineage>
        <taxon>Bacteria</taxon>
        <taxon>Bacillati</taxon>
        <taxon>Bacillota</taxon>
        <taxon>Bacilli</taxon>
        <taxon>Lactobacillales</taxon>
        <taxon>Lactobacillaceae</taxon>
        <taxon>Lactobacillus</taxon>
    </lineage>
</organism>
<dbReference type="eggNOG" id="COG2071">
    <property type="taxonomic scope" value="Bacteria"/>
</dbReference>
<dbReference type="PROSITE" id="PS51273">
    <property type="entry name" value="GATASE_TYPE_1"/>
    <property type="match status" value="1"/>
</dbReference>
<dbReference type="PANTHER" id="PTHR43235:SF1">
    <property type="entry name" value="GLUTAMINE AMIDOTRANSFERASE PB2B2.05-RELATED"/>
    <property type="match status" value="1"/>
</dbReference>
<reference evidence="1 2" key="1">
    <citation type="submission" date="2012-06" db="EMBL/GenBank/DDBJ databases">
        <title>Draft Genome Sequence of Lactobacillus hominis Strain CRBIP 24.179T, isolated from human intestine.</title>
        <authorList>
            <person name="Cousin S."/>
            <person name="Ma L."/>
            <person name="Bizet C."/>
            <person name="Loux V."/>
            <person name="Bouchier C."/>
            <person name="Clermont D."/>
            <person name="Creno S."/>
        </authorList>
    </citation>
    <scope>NUCLEOTIDE SEQUENCE [LARGE SCALE GENOMIC DNA]</scope>
    <source>
        <strain evidence="2">CRBIP 24.179T</strain>
    </source>
</reference>
<evidence type="ECO:0000313" key="2">
    <source>
        <dbReference type="Proteomes" id="UP000009320"/>
    </source>
</evidence>
<evidence type="ECO:0000313" key="1">
    <source>
        <dbReference type="EMBL" id="CCI82043.1"/>
    </source>
</evidence>
<comment type="caution">
    <text evidence="1">The sequence shown here is derived from an EMBL/GenBank/DDBJ whole genome shotgun (WGS) entry which is preliminary data.</text>
</comment>
<sequence length="226" mass="24736">MKKIAITAGISNNTLQVDRNIIDIVAKNGYLPLVLAPVSLKAMPEPKADFDALILTDGDDITPIFYNEEPLPELGVTDPHRDQYELNLIKASHEANVPILGIGRGMQMLNVAFGGSLFQDIYGQNSGAGIQHVQKTPLSQASHHVNVTAESILNKATGAHPYVNSSHHQAIKKVADNFNIVATAPDGIIEAIESSDQSMRGIQWRVDKLNDNNQDKIFEQFFNSIQ</sequence>
<dbReference type="Proteomes" id="UP000009320">
    <property type="component" value="Unassembled WGS sequence"/>
</dbReference>
<dbReference type="EC" id="3.5.1.94" evidence="1"/>
<protein>
    <submittedName>
        <fullName evidence="1">Possible gamma-glutamyl-gamma-aminobutyrate hydrolase</fullName>
        <ecNumber evidence="1">3.5.1.94</ecNumber>
    </submittedName>
</protein>
<dbReference type="InterPro" id="IPR029062">
    <property type="entry name" value="Class_I_gatase-like"/>
</dbReference>
<dbReference type="AlphaFoldDB" id="I7IVU3"/>
<dbReference type="GO" id="GO:0033969">
    <property type="term" value="F:gamma-glutamyl-gamma-aminobutyrate hydrolase activity"/>
    <property type="evidence" value="ECO:0007669"/>
    <property type="project" value="UniProtKB-EC"/>
</dbReference>
<gene>
    <name evidence="1" type="ORF">BN55_01705</name>
</gene>
<dbReference type="Pfam" id="PF07722">
    <property type="entry name" value="Peptidase_C26"/>
    <property type="match status" value="1"/>
</dbReference>
<dbReference type="STRING" id="1423758.FC41_GL000667"/>
<dbReference type="GO" id="GO:0006598">
    <property type="term" value="P:polyamine catabolic process"/>
    <property type="evidence" value="ECO:0007669"/>
    <property type="project" value="TreeGrafter"/>
</dbReference>
<dbReference type="GO" id="GO:0005829">
    <property type="term" value="C:cytosol"/>
    <property type="evidence" value="ECO:0007669"/>
    <property type="project" value="TreeGrafter"/>
</dbReference>
<dbReference type="InterPro" id="IPR011697">
    <property type="entry name" value="Peptidase_C26"/>
</dbReference>
<accession>I7IVU3</accession>
<dbReference type="GeneID" id="82847266"/>
<dbReference type="InterPro" id="IPR044668">
    <property type="entry name" value="PuuD-like"/>
</dbReference>
<dbReference type="CDD" id="cd01745">
    <property type="entry name" value="GATase1_2"/>
    <property type="match status" value="1"/>
</dbReference>
<keyword evidence="2" id="KW-1185">Reference proteome</keyword>
<dbReference type="OrthoDB" id="9813383at2"/>
<dbReference type="EMBL" id="CAKE01000013">
    <property type="protein sequence ID" value="CCI82043.1"/>
    <property type="molecule type" value="Genomic_DNA"/>
</dbReference>
<dbReference type="PANTHER" id="PTHR43235">
    <property type="entry name" value="GLUTAMINE AMIDOTRANSFERASE PB2B2.05-RELATED"/>
    <property type="match status" value="1"/>
</dbReference>
<dbReference type="PATRIC" id="fig|1423758.3.peg.673"/>
<name>I7IVU3_9LACO</name>
<dbReference type="RefSeq" id="WP_008471010.1">
    <property type="nucleotide sequence ID" value="NZ_AYZP01000015.1"/>
</dbReference>